<evidence type="ECO:0000313" key="1">
    <source>
        <dbReference type="EMBL" id="MCC5601321.1"/>
    </source>
</evidence>
<comment type="caution">
    <text evidence="1">The sequence shown here is derived from an EMBL/GenBank/DDBJ whole genome shotgun (WGS) entry which is preliminary data.</text>
</comment>
<proteinExistence type="predicted"/>
<dbReference type="InterPro" id="IPR036583">
    <property type="entry name" value="23S_rRNA_IVS_sf"/>
</dbReference>
<dbReference type="Pfam" id="PF05635">
    <property type="entry name" value="23S_rRNA_IVP"/>
    <property type="match status" value="1"/>
</dbReference>
<organism evidence="1 2">
    <name type="scientific">Nostoc favosum CHAB5714</name>
    <dbReference type="NCBI Taxonomy" id="2780399"/>
    <lineage>
        <taxon>Bacteria</taxon>
        <taxon>Bacillati</taxon>
        <taxon>Cyanobacteriota</taxon>
        <taxon>Cyanophyceae</taxon>
        <taxon>Nostocales</taxon>
        <taxon>Nostocaceae</taxon>
        <taxon>Nostoc</taxon>
        <taxon>Nostoc favosum</taxon>
    </lineage>
</organism>
<dbReference type="Gene3D" id="1.20.1440.60">
    <property type="entry name" value="23S rRNA-intervening sequence"/>
    <property type="match status" value="1"/>
</dbReference>
<sequence>MTKEAIKDHKDLGIYKIAFETAMKIFELSKKFPVEERYSLTDQIRRSSRSVCANMAEAWRKRRYEAAFVAKLNDCEAEASETQTWIEFAVKCNYMDVQTGRELYASYNQVLSGLVNMINHPLPWLMNR</sequence>
<dbReference type="SUPFAM" id="SSF158446">
    <property type="entry name" value="IVS-encoded protein-like"/>
    <property type="match status" value="1"/>
</dbReference>
<evidence type="ECO:0000313" key="2">
    <source>
        <dbReference type="Proteomes" id="UP001199525"/>
    </source>
</evidence>
<dbReference type="EMBL" id="JAIVFQ010000029">
    <property type="protein sequence ID" value="MCC5601321.1"/>
    <property type="molecule type" value="Genomic_DNA"/>
</dbReference>
<dbReference type="PANTHER" id="PTHR38471:SF2">
    <property type="entry name" value="FOUR HELIX BUNDLE PROTEIN"/>
    <property type="match status" value="1"/>
</dbReference>
<dbReference type="CDD" id="cd16377">
    <property type="entry name" value="23S_rRNA_IVP_like"/>
    <property type="match status" value="1"/>
</dbReference>
<dbReference type="Proteomes" id="UP001199525">
    <property type="component" value="Unassembled WGS sequence"/>
</dbReference>
<gene>
    <name evidence="1" type="ORF">LC586_19445</name>
</gene>
<dbReference type="PANTHER" id="PTHR38471">
    <property type="entry name" value="FOUR HELIX BUNDLE PROTEIN"/>
    <property type="match status" value="1"/>
</dbReference>
<dbReference type="InterPro" id="IPR012657">
    <property type="entry name" value="23S_rRNA-intervening_sequence"/>
</dbReference>
<name>A0ABS8IBQ9_9NOSO</name>
<keyword evidence="2" id="KW-1185">Reference proteome</keyword>
<dbReference type="NCBIfam" id="TIGR02436">
    <property type="entry name" value="four helix bundle protein"/>
    <property type="match status" value="1"/>
</dbReference>
<dbReference type="RefSeq" id="WP_229486350.1">
    <property type="nucleotide sequence ID" value="NZ_JAIVFQ010000029.1"/>
</dbReference>
<accession>A0ABS8IBQ9</accession>
<protein>
    <submittedName>
        <fullName evidence="1">Four helix bundle protein</fullName>
    </submittedName>
</protein>
<reference evidence="1 2" key="1">
    <citation type="journal article" date="2021" name="Microorganisms">
        <title>Genome Evolution of Filamentous Cyanobacterium Nostoc Species: From Facultative Symbiosis to Free Living.</title>
        <authorList>
            <person name="Huo D."/>
            <person name="Li H."/>
            <person name="Cai F."/>
            <person name="Guo X."/>
            <person name="Qiao Z."/>
            <person name="Wang W."/>
            <person name="Yu G."/>
            <person name="Li R."/>
        </authorList>
    </citation>
    <scope>NUCLEOTIDE SEQUENCE [LARGE SCALE GENOMIC DNA]</scope>
    <source>
        <strain evidence="1 2">CHAB 5714</strain>
    </source>
</reference>